<dbReference type="InterPro" id="IPR003501">
    <property type="entry name" value="PTS_EIIB_2/3"/>
</dbReference>
<comment type="function">
    <text evidence="1">The phosphoenolpyruvate-dependent sugar phosphotransferase system (sugar PTS), a major carbohydrate active transport system, catalyzes the phosphorylation of incoming sugar substrates concomitantly with their translocation across the cell membrane. The enzyme II CmtAB PTS system is involved in D-mannitol transport.</text>
</comment>
<feature type="transmembrane region" description="Helical" evidence="13">
    <location>
        <begin position="304"/>
        <end position="327"/>
    </location>
</feature>
<dbReference type="InterPro" id="IPR013014">
    <property type="entry name" value="PTS_EIIC_2"/>
</dbReference>
<accession>A0AAU7PN32</accession>
<organism evidence="15">
    <name type="scientific">Lacrimispora sp. BS-2</name>
    <dbReference type="NCBI Taxonomy" id="3151850"/>
    <lineage>
        <taxon>Bacteria</taxon>
        <taxon>Bacillati</taxon>
        <taxon>Bacillota</taxon>
        <taxon>Clostridia</taxon>
        <taxon>Lachnospirales</taxon>
        <taxon>Lachnospiraceae</taxon>
        <taxon>Lacrimispora</taxon>
    </lineage>
</organism>
<name>A0AAU7PN32_9FIRM</name>
<dbReference type="PROSITE" id="PS51104">
    <property type="entry name" value="PTS_EIIC_TYPE_2"/>
    <property type="match status" value="1"/>
</dbReference>
<evidence type="ECO:0000256" key="7">
    <source>
        <dbReference type="ARBA" id="ARBA00022679"/>
    </source>
</evidence>
<dbReference type="PANTHER" id="PTHR30181">
    <property type="entry name" value="MANNITOL PERMEASE IIC COMPONENT"/>
    <property type="match status" value="1"/>
</dbReference>
<keyword evidence="4" id="KW-1003">Cell membrane</keyword>
<dbReference type="Gene3D" id="3.40.50.2300">
    <property type="match status" value="1"/>
</dbReference>
<keyword evidence="6" id="KW-0762">Sugar transport</keyword>
<evidence type="ECO:0000256" key="2">
    <source>
        <dbReference type="ARBA" id="ARBA00004651"/>
    </source>
</evidence>
<evidence type="ECO:0000256" key="6">
    <source>
        <dbReference type="ARBA" id="ARBA00022597"/>
    </source>
</evidence>
<dbReference type="GO" id="GO:0090563">
    <property type="term" value="F:protein-phosphocysteine-sugar phosphotransferase activity"/>
    <property type="evidence" value="ECO:0007669"/>
    <property type="project" value="TreeGrafter"/>
</dbReference>
<feature type="domain" description="PTS EIIC type-2" evidence="14">
    <location>
        <begin position="7"/>
        <end position="333"/>
    </location>
</feature>
<keyword evidence="5" id="KW-0597">Phosphoprotein</keyword>
<dbReference type="RefSeq" id="WP_349945937.1">
    <property type="nucleotide sequence ID" value="NZ_CP157940.1"/>
</dbReference>
<feature type="transmembrane region" description="Helical" evidence="13">
    <location>
        <begin position="117"/>
        <end position="135"/>
    </location>
</feature>
<dbReference type="InterPro" id="IPR036095">
    <property type="entry name" value="PTS_EIIB-like_sf"/>
</dbReference>
<proteinExistence type="predicted"/>
<feature type="transmembrane region" description="Helical" evidence="13">
    <location>
        <begin position="87"/>
        <end position="105"/>
    </location>
</feature>
<dbReference type="Pfam" id="PF02302">
    <property type="entry name" value="PTS_IIB"/>
    <property type="match status" value="1"/>
</dbReference>
<feature type="transmembrane region" description="Helical" evidence="13">
    <location>
        <begin position="262"/>
        <end position="284"/>
    </location>
</feature>
<dbReference type="EMBL" id="CP157940">
    <property type="protein sequence ID" value="XBS53753.1"/>
    <property type="molecule type" value="Genomic_DNA"/>
</dbReference>
<evidence type="ECO:0000256" key="12">
    <source>
        <dbReference type="ARBA" id="ARBA00023136"/>
    </source>
</evidence>
<dbReference type="GO" id="GO:0009401">
    <property type="term" value="P:phosphoenolpyruvate-dependent sugar phosphotransferase system"/>
    <property type="evidence" value="ECO:0007669"/>
    <property type="project" value="UniProtKB-KW"/>
</dbReference>
<keyword evidence="11 13" id="KW-1133">Transmembrane helix</keyword>
<evidence type="ECO:0000256" key="5">
    <source>
        <dbReference type="ARBA" id="ARBA00022553"/>
    </source>
</evidence>
<dbReference type="GO" id="GO:0016301">
    <property type="term" value="F:kinase activity"/>
    <property type="evidence" value="ECO:0007669"/>
    <property type="project" value="UniProtKB-KW"/>
</dbReference>
<reference evidence="15" key="1">
    <citation type="submission" date="2024-06" db="EMBL/GenBank/DDBJ databases">
        <title>Lacrimispora cavernae sp. nov., a novel anaerobe isolated from bat guano pile inside a cave.</title>
        <authorList>
            <person name="Miller S.L."/>
            <person name="Lu N."/>
            <person name="King J."/>
            <person name="Sankaranarayanan K."/>
            <person name="Lawson P.A."/>
        </authorList>
    </citation>
    <scope>NUCLEOTIDE SEQUENCE</scope>
    <source>
        <strain evidence="15">BS-2</strain>
    </source>
</reference>
<evidence type="ECO:0000313" key="15">
    <source>
        <dbReference type="EMBL" id="XBS53753.1"/>
    </source>
</evidence>
<evidence type="ECO:0000256" key="9">
    <source>
        <dbReference type="ARBA" id="ARBA00022692"/>
    </source>
</evidence>
<keyword evidence="7" id="KW-0808">Transferase</keyword>
<feature type="transmembrane region" description="Helical" evidence="13">
    <location>
        <begin position="12"/>
        <end position="36"/>
    </location>
</feature>
<evidence type="ECO:0000256" key="1">
    <source>
        <dbReference type="ARBA" id="ARBA00002434"/>
    </source>
</evidence>
<evidence type="ECO:0000256" key="10">
    <source>
        <dbReference type="ARBA" id="ARBA00022777"/>
    </source>
</evidence>
<evidence type="ECO:0000256" key="13">
    <source>
        <dbReference type="SAM" id="Phobius"/>
    </source>
</evidence>
<dbReference type="GO" id="GO:0005886">
    <property type="term" value="C:plasma membrane"/>
    <property type="evidence" value="ECO:0007669"/>
    <property type="project" value="UniProtKB-SubCell"/>
</dbReference>
<keyword evidence="12 13" id="KW-0472">Membrane</keyword>
<comment type="subcellular location">
    <subcellularLocation>
        <location evidence="2">Cell membrane</location>
        <topology evidence="2">Multi-pass membrane protein</topology>
    </subcellularLocation>
</comment>
<dbReference type="GO" id="GO:0008982">
    <property type="term" value="F:protein-N(PI)-phosphohistidine-sugar phosphotransferase activity"/>
    <property type="evidence" value="ECO:0007669"/>
    <property type="project" value="InterPro"/>
</dbReference>
<dbReference type="InterPro" id="IPR050893">
    <property type="entry name" value="Sugar_PTS"/>
</dbReference>
<gene>
    <name evidence="15" type="ORF">ABFV83_18425</name>
</gene>
<sequence length="447" mass="48204">MKFAGRILKYYSRVIAECIPLFVTAGLLSVLSSVIFQNRYVSEMSNILSFLVIPVFMGYKAGTMCGGDAGGLAGTLAASAVVMTEPASAMILSAIAGSAAGYLCRKGLDRIKHRIPAGFEMLFINLYLSGLGLLAGALTHYLLIPVAAWLLTFLGNGLSLMIARGIIPFISIVVEPLKIIFFNNWINHGFFLPLGLEQMKTQGSSILFLLETNPGPGFGILLAYTLVHRNTKKQMLSSLIIQSLGGIHEVYFPYILSDIRLLAAAIAGSIAGNYCFMATGSGLLGPASPGSVITIMIMADKQHWLGILMGIFVSAGVTCLLSCLIMSGEKQKPVTDEETIQKDKGMQMKKIEHARIYFVCDVGMGSSAMASALFKKRLKLEGITDAQVFHVSADRIPPDADVIVCQKDFARSLSGIDKPCFTVDNLTDMSGYKELLNWLRGGGEDGR</sequence>
<keyword evidence="9 13" id="KW-0812">Transmembrane</keyword>
<dbReference type="SUPFAM" id="SSF52794">
    <property type="entry name" value="PTS system IIB component-like"/>
    <property type="match status" value="1"/>
</dbReference>
<protein>
    <submittedName>
        <fullName evidence="15">Protein-N(Pi)-phosphohistidine--sugar phosphotransferase</fullName>
    </submittedName>
</protein>
<keyword evidence="8" id="KW-0598">Phosphotransferase system</keyword>
<evidence type="ECO:0000256" key="8">
    <source>
        <dbReference type="ARBA" id="ARBA00022683"/>
    </source>
</evidence>
<feature type="transmembrane region" description="Helical" evidence="13">
    <location>
        <begin position="166"/>
        <end position="186"/>
    </location>
</feature>
<dbReference type="PANTHER" id="PTHR30181:SF3">
    <property type="entry name" value="MULTIPHOSPHORYL TRANSFER PROTEIN"/>
    <property type="match status" value="1"/>
</dbReference>
<evidence type="ECO:0000256" key="11">
    <source>
        <dbReference type="ARBA" id="ARBA00022989"/>
    </source>
</evidence>
<keyword evidence="10" id="KW-0418">Kinase</keyword>
<keyword evidence="3" id="KW-0813">Transport</keyword>
<evidence type="ECO:0000256" key="3">
    <source>
        <dbReference type="ARBA" id="ARBA00022448"/>
    </source>
</evidence>
<dbReference type="AlphaFoldDB" id="A0AAU7PN32"/>
<evidence type="ECO:0000259" key="14">
    <source>
        <dbReference type="PROSITE" id="PS51104"/>
    </source>
</evidence>
<evidence type="ECO:0000256" key="4">
    <source>
        <dbReference type="ARBA" id="ARBA00022475"/>
    </source>
</evidence>